<feature type="non-terminal residue" evidence="2">
    <location>
        <position position="1"/>
    </location>
</feature>
<comment type="caution">
    <text evidence="2">The sequence shown here is derived from an EMBL/GenBank/DDBJ whole genome shotgun (WGS) entry which is preliminary data.</text>
</comment>
<proteinExistence type="predicted"/>
<organism evidence="2 3">
    <name type="scientific">Mucuna pruriens</name>
    <name type="common">Velvet bean</name>
    <name type="synonym">Dolichos pruriens</name>
    <dbReference type="NCBI Taxonomy" id="157652"/>
    <lineage>
        <taxon>Eukaryota</taxon>
        <taxon>Viridiplantae</taxon>
        <taxon>Streptophyta</taxon>
        <taxon>Embryophyta</taxon>
        <taxon>Tracheophyta</taxon>
        <taxon>Spermatophyta</taxon>
        <taxon>Magnoliopsida</taxon>
        <taxon>eudicotyledons</taxon>
        <taxon>Gunneridae</taxon>
        <taxon>Pentapetalae</taxon>
        <taxon>rosids</taxon>
        <taxon>fabids</taxon>
        <taxon>Fabales</taxon>
        <taxon>Fabaceae</taxon>
        <taxon>Papilionoideae</taxon>
        <taxon>50 kb inversion clade</taxon>
        <taxon>NPAAA clade</taxon>
        <taxon>indigoferoid/millettioid clade</taxon>
        <taxon>Phaseoleae</taxon>
        <taxon>Mucuna</taxon>
    </lineage>
</organism>
<dbReference type="PANTHER" id="PTHR35317:SF31">
    <property type="entry name" value="DUF4219 DOMAIN-CONTAINING PROTEIN"/>
    <property type="match status" value="1"/>
</dbReference>
<protein>
    <recommendedName>
        <fullName evidence="1">DUF4219 domain-containing protein</fullName>
    </recommendedName>
</protein>
<dbReference type="Proteomes" id="UP000257109">
    <property type="component" value="Unassembled WGS sequence"/>
</dbReference>
<evidence type="ECO:0000259" key="1">
    <source>
        <dbReference type="Pfam" id="PF13961"/>
    </source>
</evidence>
<gene>
    <name evidence="2" type="ORF">CR513_05198</name>
</gene>
<dbReference type="AlphaFoldDB" id="A0A371I5J7"/>
<dbReference type="STRING" id="157652.A0A371I5J7"/>
<dbReference type="OrthoDB" id="1933277at2759"/>
<evidence type="ECO:0000313" key="2">
    <source>
        <dbReference type="EMBL" id="RDY10305.1"/>
    </source>
</evidence>
<dbReference type="InterPro" id="IPR025314">
    <property type="entry name" value="DUF4219"/>
</dbReference>
<keyword evidence="3" id="KW-1185">Reference proteome</keyword>
<reference evidence="2" key="1">
    <citation type="submission" date="2018-05" db="EMBL/GenBank/DDBJ databases">
        <title>Draft genome of Mucuna pruriens seed.</title>
        <authorList>
            <person name="Nnadi N.E."/>
            <person name="Vos R."/>
            <person name="Hasami M.H."/>
            <person name="Devisetty U.K."/>
            <person name="Aguiy J.C."/>
        </authorList>
    </citation>
    <scope>NUCLEOTIDE SEQUENCE [LARGE SCALE GENOMIC DNA]</scope>
    <source>
        <strain evidence="2">JCA_2017</strain>
    </source>
</reference>
<sequence>MSKREASTKFSNSVEHAKYYDPKCYKIPTSSNALCLTPMFNDENYHTWAIKMKFFLRSQGLWNVVIYEDNPLLLRENPTITLMKDKIQDEFEGCNKDRSIRLLTLKTKVKLMKINDNKSIKDYFGKIVDIVNQIQLLGEEFINKKVV</sequence>
<feature type="domain" description="DUF4219" evidence="1">
    <location>
        <begin position="40"/>
        <end position="66"/>
    </location>
</feature>
<name>A0A371I5J7_MUCPR</name>
<dbReference type="PANTHER" id="PTHR35317">
    <property type="entry name" value="OS04G0629600 PROTEIN"/>
    <property type="match status" value="1"/>
</dbReference>
<dbReference type="EMBL" id="QJKJ01000865">
    <property type="protein sequence ID" value="RDY10305.1"/>
    <property type="molecule type" value="Genomic_DNA"/>
</dbReference>
<evidence type="ECO:0000313" key="3">
    <source>
        <dbReference type="Proteomes" id="UP000257109"/>
    </source>
</evidence>
<accession>A0A371I5J7</accession>
<dbReference type="Pfam" id="PF13961">
    <property type="entry name" value="DUF4219"/>
    <property type="match status" value="1"/>
</dbReference>